<evidence type="ECO:0000259" key="1">
    <source>
        <dbReference type="PROSITE" id="PS51664"/>
    </source>
</evidence>
<dbReference type="EMBL" id="UGLJ01000002">
    <property type="protein sequence ID" value="STT96831.1"/>
    <property type="molecule type" value="Genomic_DNA"/>
</dbReference>
<dbReference type="Proteomes" id="UP000250675">
    <property type="component" value="Unassembled WGS sequence"/>
</dbReference>
<dbReference type="InterPro" id="IPR003776">
    <property type="entry name" value="YcaO-like_dom"/>
</dbReference>
<evidence type="ECO:0000313" key="2">
    <source>
        <dbReference type="EMBL" id="SQC20561.1"/>
    </source>
</evidence>
<sequence length="374" mass="43138">MLGPKFFRTTTDVSVNIAFPRMMRTHIERGIASCSTGYDRTIMKKSLGEALERHICFSDADDDFRSHVLSEFEPIVSEWFIKNCDVKPEPEYKYSTIEITELSTKKKYIAPSVAFYLGDGDGSQTYGARDSSGTALHQSWESAFKNCRDEFCERQSLTLFWYFGHCLSSVALRESAVLNDFNQKLPFIPLLLLSGDILIYDISYFSPVRTIMCVYLSDTGAVRFAAGASGDADYHIALEKALLEMYQAYVLMRNLMDERARDSIEITDSIIEGYLSHNCQDTVDKFKRAYLLNRSTECFLDENIQFKKDFYYEPVFLYKRKINYVDRSLFYCVIKSIYGFKTMSLNEIHLVNNLNAAKYYGYEKQINKGHIPFA</sequence>
<organism evidence="2 4">
    <name type="scientific">Klebsiella pneumoniae</name>
    <dbReference type="NCBI Taxonomy" id="573"/>
    <lineage>
        <taxon>Bacteria</taxon>
        <taxon>Pseudomonadati</taxon>
        <taxon>Pseudomonadota</taxon>
        <taxon>Gammaproteobacteria</taxon>
        <taxon>Enterobacterales</taxon>
        <taxon>Enterobacteriaceae</taxon>
        <taxon>Klebsiella/Raoultella group</taxon>
        <taxon>Klebsiella</taxon>
        <taxon>Klebsiella pneumoniae complex</taxon>
    </lineage>
</organism>
<name>A0A2X3D8D2_KLEPN</name>
<accession>A0A2X3D8D2</accession>
<evidence type="ECO:0000313" key="5">
    <source>
        <dbReference type="Proteomes" id="UP000254103"/>
    </source>
</evidence>
<dbReference type="Proteomes" id="UP000254103">
    <property type="component" value="Unassembled WGS sequence"/>
</dbReference>
<dbReference type="SMR" id="A0A2X3D8D2"/>
<dbReference type="Pfam" id="PF02624">
    <property type="entry name" value="YcaO"/>
    <property type="match status" value="1"/>
</dbReference>
<protein>
    <submittedName>
        <fullName evidence="2">Bacteriocin biosynthesis docking scaffold, SagD family</fullName>
    </submittedName>
</protein>
<reference evidence="4 5" key="1">
    <citation type="submission" date="2018-06" db="EMBL/GenBank/DDBJ databases">
        <authorList>
            <consortium name="Pathogen Informatics"/>
            <person name="Doyle S."/>
        </authorList>
    </citation>
    <scope>NUCLEOTIDE SEQUENCE [LARGE SCALE GENOMIC DNA]</scope>
    <source>
        <strain evidence="3 5">NCTC5052</strain>
        <strain evidence="2 4">NCTC9645</strain>
    </source>
</reference>
<evidence type="ECO:0000313" key="4">
    <source>
        <dbReference type="Proteomes" id="UP000250675"/>
    </source>
</evidence>
<dbReference type="EMBL" id="UASO01000004">
    <property type="protein sequence ID" value="SQC20561.1"/>
    <property type="molecule type" value="Genomic_DNA"/>
</dbReference>
<evidence type="ECO:0000313" key="3">
    <source>
        <dbReference type="EMBL" id="STT96831.1"/>
    </source>
</evidence>
<feature type="domain" description="YcaO" evidence="1">
    <location>
        <begin position="33"/>
        <end position="374"/>
    </location>
</feature>
<proteinExistence type="predicted"/>
<dbReference type="Gene3D" id="3.30.160.660">
    <property type="match status" value="1"/>
</dbReference>
<dbReference type="AlphaFoldDB" id="A0A2X3D8D2"/>
<dbReference type="PROSITE" id="PS51664">
    <property type="entry name" value="YCAO"/>
    <property type="match status" value="1"/>
</dbReference>
<gene>
    <name evidence="3" type="ORF">NCTC5052_05392</name>
    <name evidence="2" type="ORF">NCTC9645_01650</name>
</gene>